<gene>
    <name evidence="6" type="ORF">V5O49_03145</name>
</gene>
<evidence type="ECO:0000259" key="5">
    <source>
        <dbReference type="PROSITE" id="PS50932"/>
    </source>
</evidence>
<dbReference type="SUPFAM" id="SSF47413">
    <property type="entry name" value="lambda repressor-like DNA-binding domains"/>
    <property type="match status" value="1"/>
</dbReference>
<evidence type="ECO:0000313" key="6">
    <source>
        <dbReference type="EMBL" id="MEG3614113.1"/>
    </source>
</evidence>
<dbReference type="PANTHER" id="PTHR30146:SF109">
    <property type="entry name" value="HTH-TYPE TRANSCRIPTIONAL REGULATOR GALS"/>
    <property type="match status" value="1"/>
</dbReference>
<dbReference type="SUPFAM" id="SSF53822">
    <property type="entry name" value="Periplasmic binding protein-like I"/>
    <property type="match status" value="1"/>
</dbReference>
<dbReference type="SMART" id="SM00354">
    <property type="entry name" value="HTH_LACI"/>
    <property type="match status" value="1"/>
</dbReference>
<sequence>MDPHTTVDDAPTGDDVGGELPGRPRRPALSTLQRASAPGSDKPPTIYDVAKAAGVSHQTVTRYLRGYEGIRPATRDRVVAALEELDYRPNLTARSLTTGRSHRIGALTHEIDKHGPSNIAQGAAAAARRAGYVLDIFTLDMSDPRSIRDTLKMLRQHDLAGILALTSTDAMTRAIEAAKFTVPVYLGGEPDETPTEHSELTGIGFPALVDHLAGLGHRSFLHIAGPATWPAARNRTQAYEEAVAARGLRSAGVLPGDWTARSGHDAVAALGEDLDATAIVAANDQMALGAMLALRRRGLSVPGDVSVTGVDDIPDAAYFAPPLTTLRVDFAAQGRNIVDGLLAQIDGRPPVRSITPHSELVVRESTGPAR</sequence>
<dbReference type="PROSITE" id="PS50932">
    <property type="entry name" value="HTH_LACI_2"/>
    <property type="match status" value="1"/>
</dbReference>
<dbReference type="InterPro" id="IPR046335">
    <property type="entry name" value="LacI/GalR-like_sensor"/>
</dbReference>
<organism evidence="6 7">
    <name type="scientific">Isoptericola haloaureus</name>
    <dbReference type="NCBI Taxonomy" id="1542902"/>
    <lineage>
        <taxon>Bacteria</taxon>
        <taxon>Bacillati</taxon>
        <taxon>Actinomycetota</taxon>
        <taxon>Actinomycetes</taxon>
        <taxon>Micrococcales</taxon>
        <taxon>Promicromonosporaceae</taxon>
        <taxon>Isoptericola</taxon>
    </lineage>
</organism>
<dbReference type="PROSITE" id="PS00356">
    <property type="entry name" value="HTH_LACI_1"/>
    <property type="match status" value="1"/>
</dbReference>
<comment type="caution">
    <text evidence="6">The sequence shown here is derived from an EMBL/GenBank/DDBJ whole genome shotgun (WGS) entry which is preliminary data.</text>
</comment>
<evidence type="ECO:0000313" key="7">
    <source>
        <dbReference type="Proteomes" id="UP001310387"/>
    </source>
</evidence>
<dbReference type="InterPro" id="IPR000843">
    <property type="entry name" value="HTH_LacI"/>
</dbReference>
<evidence type="ECO:0000256" key="2">
    <source>
        <dbReference type="ARBA" id="ARBA00023125"/>
    </source>
</evidence>
<dbReference type="CDD" id="cd01392">
    <property type="entry name" value="HTH_LacI"/>
    <property type="match status" value="1"/>
</dbReference>
<dbReference type="PANTHER" id="PTHR30146">
    <property type="entry name" value="LACI-RELATED TRANSCRIPTIONAL REPRESSOR"/>
    <property type="match status" value="1"/>
</dbReference>
<keyword evidence="3" id="KW-0804">Transcription</keyword>
<dbReference type="GO" id="GO:0003677">
    <property type="term" value="F:DNA binding"/>
    <property type="evidence" value="ECO:0007669"/>
    <property type="project" value="UniProtKB-KW"/>
</dbReference>
<dbReference type="Pfam" id="PF00356">
    <property type="entry name" value="LacI"/>
    <property type="match status" value="1"/>
</dbReference>
<protein>
    <submittedName>
        <fullName evidence="6">LacI family DNA-binding transcriptional regulator</fullName>
    </submittedName>
</protein>
<dbReference type="InterPro" id="IPR010982">
    <property type="entry name" value="Lambda_DNA-bd_dom_sf"/>
</dbReference>
<dbReference type="Gene3D" id="3.40.50.2300">
    <property type="match status" value="2"/>
</dbReference>
<evidence type="ECO:0000256" key="4">
    <source>
        <dbReference type="SAM" id="MobiDB-lite"/>
    </source>
</evidence>
<dbReference type="InterPro" id="IPR028082">
    <property type="entry name" value="Peripla_BP_I"/>
</dbReference>
<keyword evidence="7" id="KW-1185">Reference proteome</keyword>
<name>A0ABU7Z3Y4_9MICO</name>
<dbReference type="Gene3D" id="1.10.260.40">
    <property type="entry name" value="lambda repressor-like DNA-binding domains"/>
    <property type="match status" value="1"/>
</dbReference>
<keyword evidence="2 6" id="KW-0238">DNA-binding</keyword>
<reference evidence="6" key="1">
    <citation type="journal article" date="2024" name="Antonie Van Leeuwenhoek">
        <title>Isoptericola haloaureus sp. nov., a dimorphic actinobacterium isolated from mangrove sediments of southeast India, implicating biosaline agricultural significance through nitrogen fixation and salt tolerance genes.</title>
        <authorList>
            <person name="Prathaban M."/>
            <person name="Prathiviraj R."/>
            <person name="Ravichandran M."/>
            <person name="Natarajan S.D."/>
            <person name="Sobanaa M."/>
            <person name="Hari Krishna Kumar S."/>
            <person name="Chandrasekar V."/>
            <person name="Selvin J."/>
        </authorList>
    </citation>
    <scope>NUCLEOTIDE SEQUENCE</scope>
    <source>
        <strain evidence="6">MP1014</strain>
    </source>
</reference>
<proteinExistence type="predicted"/>
<evidence type="ECO:0000256" key="3">
    <source>
        <dbReference type="ARBA" id="ARBA00023163"/>
    </source>
</evidence>
<dbReference type="CDD" id="cd01574">
    <property type="entry name" value="PBP1_LacI"/>
    <property type="match status" value="1"/>
</dbReference>
<dbReference type="RefSeq" id="WP_332900951.1">
    <property type="nucleotide sequence ID" value="NZ_JBAGLP010000105.1"/>
</dbReference>
<accession>A0ABU7Z3Y4</accession>
<feature type="domain" description="HTH lacI-type" evidence="5">
    <location>
        <begin position="44"/>
        <end position="98"/>
    </location>
</feature>
<keyword evidence="1" id="KW-0805">Transcription regulation</keyword>
<feature type="region of interest" description="Disordered" evidence="4">
    <location>
        <begin position="1"/>
        <end position="44"/>
    </location>
</feature>
<dbReference type="EMBL" id="JBAGLP010000105">
    <property type="protein sequence ID" value="MEG3614113.1"/>
    <property type="molecule type" value="Genomic_DNA"/>
</dbReference>
<dbReference type="Proteomes" id="UP001310387">
    <property type="component" value="Unassembled WGS sequence"/>
</dbReference>
<evidence type="ECO:0000256" key="1">
    <source>
        <dbReference type="ARBA" id="ARBA00023015"/>
    </source>
</evidence>
<dbReference type="Pfam" id="PF13377">
    <property type="entry name" value="Peripla_BP_3"/>
    <property type="match status" value="1"/>
</dbReference>
<reference evidence="6" key="2">
    <citation type="submission" date="2024-02" db="EMBL/GenBank/DDBJ databases">
        <authorList>
            <person name="Prathaban M."/>
            <person name="Mythili R."/>
            <person name="Sharmila Devi N."/>
            <person name="Sobanaa M."/>
            <person name="Prathiviraj R."/>
            <person name="Selvin J."/>
        </authorList>
    </citation>
    <scope>NUCLEOTIDE SEQUENCE</scope>
    <source>
        <strain evidence="6">MP1014</strain>
    </source>
</reference>